<dbReference type="Proteomes" id="UP000614714">
    <property type="component" value="Unassembled WGS sequence"/>
</dbReference>
<comment type="caution">
    <text evidence="2">The sequence shown here is derived from an EMBL/GenBank/DDBJ whole genome shotgun (WGS) entry which is preliminary data.</text>
</comment>
<sequence length="111" mass="12540">MFKYLLLVLLFYSLVAEAKTNADHDTSIVANGNGSYSITRAFSPNGGESPSTLESEAESFCANRNKYFYFTEMKSGALFWTLTFKCITDKNKAELQKRLSTIRSDGTQQRR</sequence>
<keyword evidence="3" id="KW-1185">Reference proteome</keyword>
<dbReference type="EMBL" id="JAEMHL010000008">
    <property type="protein sequence ID" value="MBJ6751499.1"/>
    <property type="molecule type" value="Genomic_DNA"/>
</dbReference>
<feature type="signal peptide" evidence="1">
    <location>
        <begin position="1"/>
        <end position="18"/>
    </location>
</feature>
<evidence type="ECO:0000313" key="3">
    <source>
        <dbReference type="Proteomes" id="UP000614714"/>
    </source>
</evidence>
<feature type="chain" id="PRO_5046114349" evidence="1">
    <location>
        <begin position="19"/>
        <end position="111"/>
    </location>
</feature>
<gene>
    <name evidence="2" type="ORF">JFN91_14890</name>
</gene>
<evidence type="ECO:0000313" key="2">
    <source>
        <dbReference type="EMBL" id="MBJ6751499.1"/>
    </source>
</evidence>
<dbReference type="RefSeq" id="WP_199389979.1">
    <property type="nucleotide sequence ID" value="NZ_JAEMHL010000008.1"/>
</dbReference>
<evidence type="ECO:0000256" key="1">
    <source>
        <dbReference type="SAM" id="SignalP"/>
    </source>
</evidence>
<protein>
    <submittedName>
        <fullName evidence="2">Uncharacterized protein</fullName>
    </submittedName>
</protein>
<organism evidence="2 3">
    <name type="scientific">Geomonas anaerohicana</name>
    <dbReference type="NCBI Taxonomy" id="2798583"/>
    <lineage>
        <taxon>Bacteria</taxon>
        <taxon>Pseudomonadati</taxon>
        <taxon>Thermodesulfobacteriota</taxon>
        <taxon>Desulfuromonadia</taxon>
        <taxon>Geobacterales</taxon>
        <taxon>Geobacteraceae</taxon>
        <taxon>Geomonas</taxon>
    </lineage>
</organism>
<keyword evidence="1" id="KW-0732">Signal</keyword>
<accession>A0ABS0YH91</accession>
<proteinExistence type="predicted"/>
<reference evidence="2 3" key="1">
    <citation type="submission" date="2020-12" db="EMBL/GenBank/DDBJ databases">
        <title>Geomonas sp. Red421, isolated from paddy soil.</title>
        <authorList>
            <person name="Xu Z."/>
            <person name="Zhang Z."/>
            <person name="Masuda Y."/>
            <person name="Itoh H."/>
            <person name="Senoo K."/>
        </authorList>
    </citation>
    <scope>NUCLEOTIDE SEQUENCE [LARGE SCALE GENOMIC DNA]</scope>
    <source>
        <strain evidence="2 3">Red421</strain>
    </source>
</reference>
<name>A0ABS0YH91_9BACT</name>